<evidence type="ECO:0000313" key="3">
    <source>
        <dbReference type="EMBL" id="KJA22743.1"/>
    </source>
</evidence>
<sequence>MNSKSTQIYRWRSSLESNSDTVACQSVHTYFRRTAPGPCMMPRTYVIYDENSDDTTDEALESQLDMYLDATCGGFEASILRAPSDVTECIHPALDNAVYDSFTPKKSQGADGLEKLLDVSTIGLVPASLQPPEKHVAPEELPIVIRDYGPSLLRCRPWITRAISLERQGRATTQPEKGKRDLSLPHQDPLLFFGTTVLLKHKSQNGQQNTASYKLFLRRETPSDGTLIIIVDVVVLFVLLIAALGVILCTVAQRRKRRRLENVALQELNGAETDLEVARGAVEIESPDDRASTNPGKTSLEHHITLSSFGELLVPTPPATRSASPKLSPRMLSSSPLGDIVGALGSLRVPNSYGDPYANWSYQDAPGSEAHSILSRKSSSTSHRIFGSFKRLSTRSFNEPALSDTRSGVLSRNESTSSTAVLSRSFSKSSSSTSRTDRPPVLSVPRATLARTSRTPLSSEFPSTLRPLYKEPDPTQQGASI</sequence>
<protein>
    <submittedName>
        <fullName evidence="3">Uncharacterized protein</fullName>
    </submittedName>
</protein>
<feature type="compositionally biased region" description="Polar residues" evidence="1">
    <location>
        <begin position="404"/>
        <end position="422"/>
    </location>
</feature>
<feature type="compositionally biased region" description="Low complexity" evidence="1">
    <location>
        <begin position="423"/>
        <end position="434"/>
    </location>
</feature>
<reference evidence="4" key="1">
    <citation type="submission" date="2014-04" db="EMBL/GenBank/DDBJ databases">
        <title>Evolutionary Origins and Diversification of the Mycorrhizal Mutualists.</title>
        <authorList>
            <consortium name="DOE Joint Genome Institute"/>
            <consortium name="Mycorrhizal Genomics Consortium"/>
            <person name="Kohler A."/>
            <person name="Kuo A."/>
            <person name="Nagy L.G."/>
            <person name="Floudas D."/>
            <person name="Copeland A."/>
            <person name="Barry K.W."/>
            <person name="Cichocki N."/>
            <person name="Veneault-Fourrey C."/>
            <person name="LaButti K."/>
            <person name="Lindquist E.A."/>
            <person name="Lipzen A."/>
            <person name="Lundell T."/>
            <person name="Morin E."/>
            <person name="Murat C."/>
            <person name="Riley R."/>
            <person name="Ohm R."/>
            <person name="Sun H."/>
            <person name="Tunlid A."/>
            <person name="Henrissat B."/>
            <person name="Grigoriev I.V."/>
            <person name="Hibbett D.S."/>
            <person name="Martin F."/>
        </authorList>
    </citation>
    <scope>NUCLEOTIDE SEQUENCE [LARGE SCALE GENOMIC DNA]</scope>
    <source>
        <strain evidence="4">FD-334 SS-4</strain>
    </source>
</reference>
<feature type="region of interest" description="Disordered" evidence="1">
    <location>
        <begin position="400"/>
        <end position="481"/>
    </location>
</feature>
<organism evidence="3 4">
    <name type="scientific">Hypholoma sublateritium (strain FD-334 SS-4)</name>
    <dbReference type="NCBI Taxonomy" id="945553"/>
    <lineage>
        <taxon>Eukaryota</taxon>
        <taxon>Fungi</taxon>
        <taxon>Dikarya</taxon>
        <taxon>Basidiomycota</taxon>
        <taxon>Agaricomycotina</taxon>
        <taxon>Agaricomycetes</taxon>
        <taxon>Agaricomycetidae</taxon>
        <taxon>Agaricales</taxon>
        <taxon>Agaricineae</taxon>
        <taxon>Strophariaceae</taxon>
        <taxon>Hypholoma</taxon>
    </lineage>
</organism>
<keyword evidence="2" id="KW-0472">Membrane</keyword>
<feature type="transmembrane region" description="Helical" evidence="2">
    <location>
        <begin position="227"/>
        <end position="251"/>
    </location>
</feature>
<keyword evidence="2" id="KW-0812">Transmembrane</keyword>
<proteinExistence type="predicted"/>
<dbReference type="EMBL" id="KN817547">
    <property type="protein sequence ID" value="KJA22743.1"/>
    <property type="molecule type" value="Genomic_DNA"/>
</dbReference>
<keyword evidence="2" id="KW-1133">Transmembrane helix</keyword>
<evidence type="ECO:0000256" key="2">
    <source>
        <dbReference type="SAM" id="Phobius"/>
    </source>
</evidence>
<dbReference type="Proteomes" id="UP000054270">
    <property type="component" value="Unassembled WGS sequence"/>
</dbReference>
<evidence type="ECO:0000256" key="1">
    <source>
        <dbReference type="SAM" id="MobiDB-lite"/>
    </source>
</evidence>
<evidence type="ECO:0000313" key="4">
    <source>
        <dbReference type="Proteomes" id="UP000054270"/>
    </source>
</evidence>
<dbReference type="AlphaFoldDB" id="A0A0D2MGK2"/>
<name>A0A0D2MGK2_HYPSF</name>
<feature type="compositionally biased region" description="Polar residues" evidence="1">
    <location>
        <begin position="450"/>
        <end position="462"/>
    </location>
</feature>
<accession>A0A0D2MGK2</accession>
<keyword evidence="4" id="KW-1185">Reference proteome</keyword>
<gene>
    <name evidence="3" type="ORF">HYPSUDRAFT_637164</name>
</gene>